<dbReference type="InterPro" id="IPR001772">
    <property type="entry name" value="KA1_dom"/>
</dbReference>
<evidence type="ECO:0000256" key="8">
    <source>
        <dbReference type="ARBA" id="ARBA00048679"/>
    </source>
</evidence>
<feature type="region of interest" description="Disordered" evidence="9">
    <location>
        <begin position="109"/>
        <end position="178"/>
    </location>
</feature>
<keyword evidence="3" id="KW-0808">Transferase</keyword>
<evidence type="ECO:0000256" key="5">
    <source>
        <dbReference type="ARBA" id="ARBA00022777"/>
    </source>
</evidence>
<keyword evidence="5" id="KW-0418">Kinase</keyword>
<dbReference type="GO" id="GO:0005524">
    <property type="term" value="F:ATP binding"/>
    <property type="evidence" value="ECO:0007669"/>
    <property type="project" value="UniProtKB-KW"/>
</dbReference>
<feature type="compositionally biased region" description="Low complexity" evidence="9">
    <location>
        <begin position="377"/>
        <end position="388"/>
    </location>
</feature>
<evidence type="ECO:0000256" key="3">
    <source>
        <dbReference type="ARBA" id="ARBA00022679"/>
    </source>
</evidence>
<comment type="catalytic activity">
    <reaction evidence="7">
        <text>L-threonyl-[protein] + ATP = O-phospho-L-threonyl-[protein] + ADP + H(+)</text>
        <dbReference type="Rhea" id="RHEA:46608"/>
        <dbReference type="Rhea" id="RHEA-COMP:11060"/>
        <dbReference type="Rhea" id="RHEA-COMP:11605"/>
        <dbReference type="ChEBI" id="CHEBI:15378"/>
        <dbReference type="ChEBI" id="CHEBI:30013"/>
        <dbReference type="ChEBI" id="CHEBI:30616"/>
        <dbReference type="ChEBI" id="CHEBI:61977"/>
        <dbReference type="ChEBI" id="CHEBI:456216"/>
        <dbReference type="EC" id="2.7.11.1"/>
    </reaction>
</comment>
<feature type="domain" description="KA1" evidence="10">
    <location>
        <begin position="505"/>
        <end position="553"/>
    </location>
</feature>
<dbReference type="PROSITE" id="PS50032">
    <property type="entry name" value="KA1"/>
    <property type="match status" value="1"/>
</dbReference>
<keyword evidence="2" id="KW-0723">Serine/threonine-protein kinase</keyword>
<dbReference type="GO" id="GO:0004674">
    <property type="term" value="F:protein serine/threonine kinase activity"/>
    <property type="evidence" value="ECO:0007669"/>
    <property type="project" value="UniProtKB-KW"/>
</dbReference>
<dbReference type="EC" id="2.7.11.1" evidence="1"/>
<feature type="region of interest" description="Disordered" evidence="9">
    <location>
        <begin position="286"/>
        <end position="423"/>
    </location>
</feature>
<evidence type="ECO:0000256" key="9">
    <source>
        <dbReference type="SAM" id="MobiDB-lite"/>
    </source>
</evidence>
<evidence type="ECO:0000256" key="1">
    <source>
        <dbReference type="ARBA" id="ARBA00012513"/>
    </source>
</evidence>
<comment type="caution">
    <text evidence="11">The sequence shown here is derived from an EMBL/GenBank/DDBJ whole genome shotgun (WGS) entry which is preliminary data.</text>
</comment>
<dbReference type="AlphaFoldDB" id="A0A1R1PED9"/>
<keyword evidence="6" id="KW-0067">ATP-binding</keyword>
<organism evidence="11 12">
    <name type="scientific">Zancudomyces culisetae</name>
    <name type="common">Gut fungus</name>
    <name type="synonym">Smittium culisetae</name>
    <dbReference type="NCBI Taxonomy" id="1213189"/>
    <lineage>
        <taxon>Eukaryota</taxon>
        <taxon>Fungi</taxon>
        <taxon>Fungi incertae sedis</taxon>
        <taxon>Zoopagomycota</taxon>
        <taxon>Kickxellomycotina</taxon>
        <taxon>Harpellomycetes</taxon>
        <taxon>Harpellales</taxon>
        <taxon>Legeriomycetaceae</taxon>
        <taxon>Zancudomyces</taxon>
    </lineage>
</organism>
<evidence type="ECO:0000256" key="7">
    <source>
        <dbReference type="ARBA" id="ARBA00047899"/>
    </source>
</evidence>
<feature type="compositionally biased region" description="Pro residues" evidence="9">
    <location>
        <begin position="308"/>
        <end position="329"/>
    </location>
</feature>
<feature type="compositionally biased region" description="Polar residues" evidence="9">
    <location>
        <begin position="340"/>
        <end position="357"/>
    </location>
</feature>
<sequence length="553" mass="61643">MTELRTHEWVNIDFDEPFNSFIPPRPTVVLDPNAQSLNKMHLYGFTSDQVVSFLSDPDCANTPVVCIYHLVDESRRRKAAKLARKNQAAKAQQQKQQQQIQLQKQQQQQQQQQQQESGVQSDSGSASNQGINLVPLDNSNNNNNNNNNNRAMDQQKQPRLSLTPSNNVPPQTAADRRLSTYSISQDIKDVEGSKTPVFLDSPSIVATQLSAGLRVSKTQKGSDVRPTTGDSFNWDIGSVHGSDANASRMSKSFANPSRLFARLRKSMPFLKFRKSMAFVDPKPLQKGIFDRSKNQSTNLNVSDRRHPSVPPPPPPIPLPAKPSHSPPSSTPYSNNPRSNKSLSRAHSTHTSTNNAPSSHRRKTETLQNHTPIQIHPSQTQNQTASSSSYNPTSNGYTTHSTPIPRPHSRLSSNSNLNSPSNISTNLNTIANSYTNSTLNPNHPLPPTPPAAAPISGIFTIKTTVLRPLFEIHQDLDRVLLSHSVAYRKITEFFFFCEDRSDTGNSPNSSPSHRFEIHINNIQGNLFTIKFKRIKGSWWAHKKLAQRLIKDMGN</sequence>
<dbReference type="SUPFAM" id="SSF103243">
    <property type="entry name" value="KA1-like"/>
    <property type="match status" value="1"/>
</dbReference>
<keyword evidence="4" id="KW-0547">Nucleotide-binding</keyword>
<evidence type="ECO:0000259" key="10">
    <source>
        <dbReference type="PROSITE" id="PS50032"/>
    </source>
</evidence>
<gene>
    <name evidence="11" type="ORF">AX774_g7253</name>
</gene>
<dbReference type="Pfam" id="PF02149">
    <property type="entry name" value="KA1"/>
    <property type="match status" value="1"/>
</dbReference>
<evidence type="ECO:0000256" key="2">
    <source>
        <dbReference type="ARBA" id="ARBA00022527"/>
    </source>
</evidence>
<keyword evidence="12" id="KW-1185">Reference proteome</keyword>
<comment type="catalytic activity">
    <reaction evidence="8">
        <text>L-seryl-[protein] + ATP = O-phospho-L-seryl-[protein] + ADP + H(+)</text>
        <dbReference type="Rhea" id="RHEA:17989"/>
        <dbReference type="Rhea" id="RHEA-COMP:9863"/>
        <dbReference type="Rhea" id="RHEA-COMP:11604"/>
        <dbReference type="ChEBI" id="CHEBI:15378"/>
        <dbReference type="ChEBI" id="CHEBI:29999"/>
        <dbReference type="ChEBI" id="CHEBI:30616"/>
        <dbReference type="ChEBI" id="CHEBI:83421"/>
        <dbReference type="ChEBI" id="CHEBI:456216"/>
        <dbReference type="EC" id="2.7.11.1"/>
    </reaction>
</comment>
<evidence type="ECO:0000313" key="11">
    <source>
        <dbReference type="EMBL" id="OMH79337.1"/>
    </source>
</evidence>
<dbReference type="OrthoDB" id="193931at2759"/>
<dbReference type="InterPro" id="IPR028375">
    <property type="entry name" value="KA1/Ssp2_C"/>
</dbReference>
<feature type="compositionally biased region" description="Low complexity" evidence="9">
    <location>
        <begin position="330"/>
        <end position="339"/>
    </location>
</feature>
<evidence type="ECO:0000313" key="12">
    <source>
        <dbReference type="Proteomes" id="UP000188320"/>
    </source>
</evidence>
<name>A0A1R1PED9_ZANCU</name>
<protein>
    <recommendedName>
        <fullName evidence="1">non-specific serine/threonine protein kinase</fullName>
        <ecNumber evidence="1">2.7.11.1</ecNumber>
    </recommendedName>
</protein>
<evidence type="ECO:0000256" key="4">
    <source>
        <dbReference type="ARBA" id="ARBA00022741"/>
    </source>
</evidence>
<dbReference type="Proteomes" id="UP000188320">
    <property type="component" value="Unassembled WGS sequence"/>
</dbReference>
<evidence type="ECO:0000256" key="6">
    <source>
        <dbReference type="ARBA" id="ARBA00022840"/>
    </source>
</evidence>
<dbReference type="EMBL" id="LSSK01001582">
    <property type="protein sequence ID" value="OMH79337.1"/>
    <property type="molecule type" value="Genomic_DNA"/>
</dbReference>
<feature type="compositionally biased region" description="Polar residues" evidence="9">
    <location>
        <begin position="150"/>
        <end position="170"/>
    </location>
</feature>
<accession>A0A1R1PED9</accession>
<feature type="compositionally biased region" description="Polar residues" evidence="9">
    <location>
        <begin position="116"/>
        <end position="131"/>
    </location>
</feature>
<feature type="compositionally biased region" description="Low complexity" evidence="9">
    <location>
        <begin position="138"/>
        <end position="149"/>
    </location>
</feature>
<proteinExistence type="predicted"/>
<dbReference type="Gene3D" id="3.30.310.80">
    <property type="entry name" value="Kinase associated domain 1, KA1"/>
    <property type="match status" value="1"/>
</dbReference>
<feature type="compositionally biased region" description="Polar residues" evidence="9">
    <location>
        <begin position="389"/>
        <end position="401"/>
    </location>
</feature>
<feature type="compositionally biased region" description="Low complexity" evidence="9">
    <location>
        <begin position="410"/>
        <end position="423"/>
    </location>
</feature>
<reference evidence="12" key="1">
    <citation type="submission" date="2017-01" db="EMBL/GenBank/DDBJ databases">
        <authorList>
            <person name="Wang Y."/>
            <person name="White M."/>
            <person name="Kvist S."/>
            <person name="Moncalvo J.-M."/>
        </authorList>
    </citation>
    <scope>NUCLEOTIDE SEQUENCE [LARGE SCALE GENOMIC DNA]</scope>
    <source>
        <strain evidence="12">COL-18-3</strain>
    </source>
</reference>